<evidence type="ECO:0000313" key="1">
    <source>
        <dbReference type="EMBL" id="KAH6585533.1"/>
    </source>
</evidence>
<evidence type="ECO:0000313" key="2">
    <source>
        <dbReference type="Proteomes" id="UP001648503"/>
    </source>
</evidence>
<protein>
    <submittedName>
        <fullName evidence="1">Uncharacterized protein</fullName>
    </submittedName>
</protein>
<dbReference type="PANTHER" id="PTHR12205:SF0">
    <property type="entry name" value="CENTROMERE_KINETOCHORE PROTEIN ZW10 HOMOLOG"/>
    <property type="match status" value="1"/>
</dbReference>
<keyword evidence="2" id="KW-1185">Reference proteome</keyword>
<sequence>MTVRAAPEPIVPTLAAVDQMAARVHAGIHRIHHLAAADDPWIDPDIESDLATLLDAFDKLPSPIPGAESKLDVISALVKIHRELDGFDQYLRSGELVGASVSLHEMMSALARFDEGKASIPEPYIYAILQEECINRQSDIMFQLGDVFKNVYQLKESSNGNAVLQVASRISSTSSLNFHDNPISLDDLLLALDASGMMESNLKTLTSGIVRSFVHCNSIVCTSTLLIDHNNLMATLTARQNSADTKQSHTDIDSLLGHLMIVAKFSAEHIFTSSFRPPSCFIASLTSAFVQAIFIVTHHLITENRLDDESLMNTVESIFLFEQKLEEIGMWNSSCESLSKFARTLSRRQAAAASNSILSDVSTMLDSIDDNIVDAPELLLNVVPGISGSLFEGGKKGASTGKNSKNGSVSIQQDFETHGYKISQRALLLVEALDQRLSTIKFGPSDHERHTAMQLLQTTKNVLDMHRAKSMLLVSSVDVQHQTPLRIITYYCDCLFICQYLGLLDTRLLDLSNDSAFCITFSDMIPSFRNLGESVFLSYMEKIKASLQSDLNGVLTSKRISAEPMLQRIVSQINHIAREWRRVAHVDMYAKSIGVLVDYLLDSLFRQLIDLKVTDRTQLHSVRYVFLKFKPLAANFDVPLRHSDHRISVTQSCTRWANFLAIVDALDTLDPVAVQKVVSSWK</sequence>
<gene>
    <name evidence="1" type="ORF">BASA50_001142</name>
</gene>
<accession>A0ABQ8ERR6</accession>
<organism evidence="1 2">
    <name type="scientific">Batrachochytrium salamandrivorans</name>
    <dbReference type="NCBI Taxonomy" id="1357716"/>
    <lineage>
        <taxon>Eukaryota</taxon>
        <taxon>Fungi</taxon>
        <taxon>Fungi incertae sedis</taxon>
        <taxon>Chytridiomycota</taxon>
        <taxon>Chytridiomycota incertae sedis</taxon>
        <taxon>Chytridiomycetes</taxon>
        <taxon>Rhizophydiales</taxon>
        <taxon>Rhizophydiales incertae sedis</taxon>
        <taxon>Batrachochytrium</taxon>
    </lineage>
</organism>
<dbReference type="EMBL" id="JAFCIX010000580">
    <property type="protein sequence ID" value="KAH6585533.1"/>
    <property type="molecule type" value="Genomic_DNA"/>
</dbReference>
<dbReference type="PANTHER" id="PTHR12205">
    <property type="entry name" value="CENTROMERE/KINETOCHORE PROTEIN ZW10"/>
    <property type="match status" value="1"/>
</dbReference>
<reference evidence="1 2" key="1">
    <citation type="submission" date="2021-02" db="EMBL/GenBank/DDBJ databases">
        <title>Variation within the Batrachochytrium salamandrivorans European outbreak.</title>
        <authorList>
            <person name="Kelly M."/>
            <person name="Pasmans F."/>
            <person name="Shea T.P."/>
            <person name="Munoz J.F."/>
            <person name="Carranza S."/>
            <person name="Cuomo C.A."/>
            <person name="Martel A."/>
        </authorList>
    </citation>
    <scope>NUCLEOTIDE SEQUENCE [LARGE SCALE GENOMIC DNA]</scope>
    <source>
        <strain evidence="1 2">AMFP18/2</strain>
    </source>
</reference>
<proteinExistence type="predicted"/>
<name>A0ABQ8ERR6_9FUNG</name>
<comment type="caution">
    <text evidence="1">The sequence shown here is derived from an EMBL/GenBank/DDBJ whole genome shotgun (WGS) entry which is preliminary data.</text>
</comment>
<dbReference type="Proteomes" id="UP001648503">
    <property type="component" value="Unassembled WGS sequence"/>
</dbReference>